<organism evidence="3 4">
    <name type="scientific">Solea senegalensis</name>
    <name type="common">Senegalese sole</name>
    <dbReference type="NCBI Taxonomy" id="28829"/>
    <lineage>
        <taxon>Eukaryota</taxon>
        <taxon>Metazoa</taxon>
        <taxon>Chordata</taxon>
        <taxon>Craniata</taxon>
        <taxon>Vertebrata</taxon>
        <taxon>Euteleostomi</taxon>
        <taxon>Actinopterygii</taxon>
        <taxon>Neopterygii</taxon>
        <taxon>Teleostei</taxon>
        <taxon>Neoteleostei</taxon>
        <taxon>Acanthomorphata</taxon>
        <taxon>Carangaria</taxon>
        <taxon>Pleuronectiformes</taxon>
        <taxon>Pleuronectoidei</taxon>
        <taxon>Soleidae</taxon>
        <taxon>Solea</taxon>
    </lineage>
</organism>
<name>A0AAV6QRR2_SOLSE</name>
<feature type="domain" description="EF-hand" evidence="2">
    <location>
        <begin position="792"/>
        <end position="827"/>
    </location>
</feature>
<keyword evidence="4" id="KW-1185">Reference proteome</keyword>
<feature type="compositionally biased region" description="Low complexity" evidence="1">
    <location>
        <begin position="681"/>
        <end position="692"/>
    </location>
</feature>
<feature type="compositionally biased region" description="Basic and acidic residues" evidence="1">
    <location>
        <begin position="661"/>
        <end position="674"/>
    </location>
</feature>
<feature type="compositionally biased region" description="Basic and acidic residues" evidence="1">
    <location>
        <begin position="731"/>
        <end position="751"/>
    </location>
</feature>
<evidence type="ECO:0000259" key="2">
    <source>
        <dbReference type="PROSITE" id="PS50222"/>
    </source>
</evidence>
<dbReference type="InterPro" id="IPR002048">
    <property type="entry name" value="EF_hand_dom"/>
</dbReference>
<feature type="region of interest" description="Disordered" evidence="1">
    <location>
        <begin position="369"/>
        <end position="467"/>
    </location>
</feature>
<evidence type="ECO:0000256" key="1">
    <source>
        <dbReference type="SAM" id="MobiDB-lite"/>
    </source>
</evidence>
<sequence>MSAGAVQPATWAVLTRDNGGLSVFLNPLVARWERAAVCLLHVALTGTLPGSEFGLSPESESADDLVPKGDPGQRSPRLSDQTQRGCFQPAAVVTFTRHSDFLPPPPADSRDPFMCLLSSTNTVRLFPMVLFTLGFKRVNHASRPSSVSSLTVSTLPVPHESSPRGLPTAVFPELQVQTRASVSVCGQDAERTRLLHHSADPGAGGRRGSSRSRHVVKDEGVITGRSSAVVVVPCPPLPVTPSLSTISPARNHHDNLHLDSGGGEKHKANTSPVSPSSSTSSSPTCSFHRSLEDKEESEKMEDVPRAAAASVTDPDVELLLRSAGSGRSTSEMLLSRTSFSDLSRPPSSLFSRSTNLSGRSSILSVYRDSDPGGSGCFSKSSPELQSPVVRHTAAGTRSHQSSTTNTTNTTTSLPLHEQVFGQTKHLSPHPTSHLRPILDKPSSSNTKHKTAEIQHRDVVTDPGLDPSWDSNHGLVPLAFPSTTWSSCPSPESTTTPHCSGSGAKLTPSPPPLQSHRWPVLPPISPLIKGRCGSAASRYSELSCSQSRVFDELEAIAPRSDSCPSLDEASDSSGCPSPDTVLSPGLAALTVGCDSGKLGPLSRVQLLLLDRPEPETLPSPCSVDEEFSPVQDWMEMRMQHDPRFNSEGVLRPLTAGDVSERCDSAGKVQENKSDQSEGGSGSPSSWIIDPSPSHNMFRSSLSPCPSNYGRSSDEGGGPDEDDEASAVGRSPESLRIRSEEEEERRTAEERRTNALNMLSKLQEEPPRQSSSRKGCSNFEDFDFLAKYCIFSPEKLEEYERAFEAEDSDGDGYISCLQVLLALKSIVPLQLLSDEEEIYVYRILEMVDFRVTDGLVDLRLFSVIASLAQKVTTMDDFMRSLISSTDFRSLEVRLFKAKQLFLFLLEEQRGDAGPQQGFISAEQLLLELKAGGIRLEQEAAVRLELQRFPPLDLLDFLAYLPLFMLIHKSVISNPLDDSCRT</sequence>
<comment type="caution">
    <text evidence="3">The sequence shown here is derived from an EMBL/GenBank/DDBJ whole genome shotgun (WGS) entry which is preliminary data.</text>
</comment>
<feature type="compositionally biased region" description="Basic and acidic residues" evidence="1">
    <location>
        <begin position="289"/>
        <end position="304"/>
    </location>
</feature>
<reference evidence="3 4" key="1">
    <citation type="journal article" date="2021" name="Sci. Rep.">
        <title>Chromosome anchoring in Senegalese sole (Solea senegalensis) reveals sex-associated markers and genome rearrangements in flatfish.</title>
        <authorList>
            <person name="Guerrero-Cozar I."/>
            <person name="Gomez-Garrido J."/>
            <person name="Berbel C."/>
            <person name="Martinez-Blanch J.F."/>
            <person name="Alioto T."/>
            <person name="Claros M.G."/>
            <person name="Gagnaire P.A."/>
            <person name="Manchado M."/>
        </authorList>
    </citation>
    <scope>NUCLEOTIDE SEQUENCE [LARGE SCALE GENOMIC DNA]</scope>
    <source>
        <strain evidence="3">Sse05_10M</strain>
    </source>
</reference>
<feature type="compositionally biased region" description="Low complexity" evidence="1">
    <location>
        <begin position="483"/>
        <end position="496"/>
    </location>
</feature>
<dbReference type="AlphaFoldDB" id="A0AAV6QRR2"/>
<accession>A0AAV6QRR2</accession>
<dbReference type="PANTHER" id="PTHR35538">
    <property type="entry name" value="LIG_CHAN-GLU_BD DOMAIN-CONTAINING PROTEIN"/>
    <property type="match status" value="1"/>
</dbReference>
<dbReference type="PROSITE" id="PS50222">
    <property type="entry name" value="EF_HAND_2"/>
    <property type="match status" value="1"/>
</dbReference>
<evidence type="ECO:0000313" key="3">
    <source>
        <dbReference type="EMBL" id="KAG7495753.1"/>
    </source>
</evidence>
<feature type="compositionally biased region" description="Polar residues" evidence="1">
    <location>
        <begin position="693"/>
        <end position="709"/>
    </location>
</feature>
<feature type="compositionally biased region" description="Low complexity" evidence="1">
    <location>
        <begin position="401"/>
        <end position="412"/>
    </location>
</feature>
<gene>
    <name evidence="3" type="ORF">JOB18_004737</name>
</gene>
<dbReference type="PANTHER" id="PTHR35538:SF6">
    <property type="entry name" value="EF-HAND DOMAIN-CONTAINING PROTEIN"/>
    <property type="match status" value="1"/>
</dbReference>
<feature type="region of interest" description="Disordered" evidence="1">
    <location>
        <begin position="661"/>
        <end position="773"/>
    </location>
</feature>
<feature type="compositionally biased region" description="Basic and acidic residues" evidence="1">
    <location>
        <begin position="449"/>
        <end position="459"/>
    </location>
</feature>
<feature type="region of interest" description="Disordered" evidence="1">
    <location>
        <begin position="54"/>
        <end position="83"/>
    </location>
</feature>
<feature type="region of interest" description="Disordered" evidence="1">
    <location>
        <begin position="242"/>
        <end position="310"/>
    </location>
</feature>
<evidence type="ECO:0000313" key="4">
    <source>
        <dbReference type="Proteomes" id="UP000693946"/>
    </source>
</evidence>
<feature type="compositionally biased region" description="Basic and acidic residues" evidence="1">
    <location>
        <begin position="251"/>
        <end position="267"/>
    </location>
</feature>
<dbReference type="Proteomes" id="UP000693946">
    <property type="component" value="Linkage Group LG3"/>
</dbReference>
<protein>
    <submittedName>
        <fullName evidence="3">Mucin-5AC-like isoform X3</fullName>
    </submittedName>
</protein>
<proteinExistence type="predicted"/>
<feature type="compositionally biased region" description="Low complexity" evidence="1">
    <location>
        <begin position="270"/>
        <end position="286"/>
    </location>
</feature>
<feature type="region of interest" description="Disordered" evidence="1">
    <location>
        <begin position="192"/>
        <end position="220"/>
    </location>
</feature>
<feature type="region of interest" description="Disordered" evidence="1">
    <location>
        <begin position="483"/>
        <end position="517"/>
    </location>
</feature>
<dbReference type="GO" id="GO:0005509">
    <property type="term" value="F:calcium ion binding"/>
    <property type="evidence" value="ECO:0007669"/>
    <property type="project" value="InterPro"/>
</dbReference>
<dbReference type="EMBL" id="JAGKHQ010000015">
    <property type="protein sequence ID" value="KAG7495753.1"/>
    <property type="molecule type" value="Genomic_DNA"/>
</dbReference>